<dbReference type="FunFam" id="1.10.8.60:FF:000109">
    <property type="entry name" value="Cell division control protein 48 homolog C"/>
    <property type="match status" value="1"/>
</dbReference>
<dbReference type="Proteomes" id="UP000187406">
    <property type="component" value="Unassembled WGS sequence"/>
</dbReference>
<dbReference type="GO" id="GO:0016887">
    <property type="term" value="F:ATP hydrolysis activity"/>
    <property type="evidence" value="ECO:0007669"/>
    <property type="project" value="InterPro"/>
</dbReference>
<dbReference type="InterPro" id="IPR027417">
    <property type="entry name" value="P-loop_NTPase"/>
</dbReference>
<dbReference type="Gene3D" id="1.10.8.60">
    <property type="match status" value="2"/>
</dbReference>
<dbReference type="InterPro" id="IPR003593">
    <property type="entry name" value="AAA+_ATPase"/>
</dbReference>
<dbReference type="GO" id="GO:0005524">
    <property type="term" value="F:ATP binding"/>
    <property type="evidence" value="ECO:0007669"/>
    <property type="project" value="UniProtKB-KW"/>
</dbReference>
<dbReference type="Pfam" id="PF17862">
    <property type="entry name" value="AAA_lid_3"/>
    <property type="match status" value="2"/>
</dbReference>
<dbReference type="CDD" id="cd19530">
    <property type="entry name" value="RecA-like_NVL_r2-like"/>
    <property type="match status" value="1"/>
</dbReference>
<dbReference type="STRING" id="3775.A0A1Q3C8U7"/>
<keyword evidence="4" id="KW-0547">Nucleotide-binding</keyword>
<dbReference type="Pfam" id="PF00004">
    <property type="entry name" value="AAA"/>
    <property type="match status" value="2"/>
</dbReference>
<dbReference type="Gene3D" id="3.40.50.300">
    <property type="entry name" value="P-loop containing nucleotide triphosphate hydrolases"/>
    <property type="match status" value="2"/>
</dbReference>
<feature type="compositionally biased region" description="Basic and acidic residues" evidence="6">
    <location>
        <begin position="102"/>
        <end position="113"/>
    </location>
</feature>
<evidence type="ECO:0000256" key="1">
    <source>
        <dbReference type="ARBA" id="ARBA00004496"/>
    </source>
</evidence>
<dbReference type="OrthoDB" id="27435at2759"/>
<evidence type="ECO:0000313" key="8">
    <source>
        <dbReference type="EMBL" id="GAV76532.1"/>
    </source>
</evidence>
<reference evidence="9" key="1">
    <citation type="submission" date="2016-04" db="EMBL/GenBank/DDBJ databases">
        <title>Cephalotus genome sequencing.</title>
        <authorList>
            <person name="Fukushima K."/>
            <person name="Hasebe M."/>
            <person name="Fang X."/>
        </authorList>
    </citation>
    <scope>NUCLEOTIDE SEQUENCE [LARGE SCALE GENOMIC DNA]</scope>
    <source>
        <strain evidence="9">cv. St1</strain>
    </source>
</reference>
<gene>
    <name evidence="8" type="ORF">CFOL_v3_20005</name>
</gene>
<dbReference type="FunFam" id="3.40.50.300:FF:000567">
    <property type="entry name" value="ATPase, AAA family protein"/>
    <property type="match status" value="1"/>
</dbReference>
<dbReference type="PANTHER" id="PTHR48470">
    <property type="entry name" value="CELL DIVISION CONTROL PROTEIN 48 C ISOFORM 1"/>
    <property type="match status" value="1"/>
</dbReference>
<dbReference type="FunFam" id="3.40.50.300:FF:000365">
    <property type="entry name" value="Ribosome biogenesis ATPase RIX7"/>
    <property type="match status" value="1"/>
</dbReference>
<accession>A0A1Q3C8U7</accession>
<evidence type="ECO:0000259" key="7">
    <source>
        <dbReference type="SMART" id="SM00382"/>
    </source>
</evidence>
<keyword evidence="9" id="KW-1185">Reference proteome</keyword>
<protein>
    <submittedName>
        <fullName evidence="8">AAA domain-containing protein</fullName>
    </submittedName>
</protein>
<evidence type="ECO:0000256" key="4">
    <source>
        <dbReference type="ARBA" id="ARBA00022741"/>
    </source>
</evidence>
<keyword evidence="5" id="KW-0067">ATP-binding</keyword>
<evidence type="ECO:0000313" key="9">
    <source>
        <dbReference type="Proteomes" id="UP000187406"/>
    </source>
</evidence>
<dbReference type="InterPro" id="IPR055278">
    <property type="entry name" value="CDC48c"/>
</dbReference>
<feature type="domain" description="AAA+ ATPase" evidence="7">
    <location>
        <begin position="560"/>
        <end position="696"/>
    </location>
</feature>
<name>A0A1Q3C8U7_CEPFO</name>
<keyword evidence="3" id="KW-0963">Cytoplasm</keyword>
<dbReference type="PROSITE" id="PS00674">
    <property type="entry name" value="AAA"/>
    <property type="match status" value="2"/>
</dbReference>
<dbReference type="FunCoup" id="A0A1Q3C8U7">
    <property type="interactions" value="2773"/>
</dbReference>
<dbReference type="PANTHER" id="PTHR48470:SF1">
    <property type="entry name" value="CELL DIVISION CONTROL PROTEIN 48 C ISOFORM 1"/>
    <property type="match status" value="1"/>
</dbReference>
<comment type="subcellular location">
    <subcellularLocation>
        <location evidence="1">Cytoplasm</location>
    </subcellularLocation>
</comment>
<feature type="compositionally biased region" description="Acidic residues" evidence="6">
    <location>
        <begin position="134"/>
        <end position="143"/>
    </location>
</feature>
<dbReference type="EMBL" id="BDDD01001506">
    <property type="protein sequence ID" value="GAV76532.1"/>
    <property type="molecule type" value="Genomic_DNA"/>
</dbReference>
<dbReference type="GO" id="GO:0005737">
    <property type="term" value="C:cytoplasm"/>
    <property type="evidence" value="ECO:0007669"/>
    <property type="project" value="UniProtKB-SubCell"/>
</dbReference>
<dbReference type="InterPro" id="IPR003959">
    <property type="entry name" value="ATPase_AAA_core"/>
</dbReference>
<organism evidence="8 9">
    <name type="scientific">Cephalotus follicularis</name>
    <name type="common">Albany pitcher plant</name>
    <dbReference type="NCBI Taxonomy" id="3775"/>
    <lineage>
        <taxon>Eukaryota</taxon>
        <taxon>Viridiplantae</taxon>
        <taxon>Streptophyta</taxon>
        <taxon>Embryophyta</taxon>
        <taxon>Tracheophyta</taxon>
        <taxon>Spermatophyta</taxon>
        <taxon>Magnoliopsida</taxon>
        <taxon>eudicotyledons</taxon>
        <taxon>Gunneridae</taxon>
        <taxon>Pentapetalae</taxon>
        <taxon>rosids</taxon>
        <taxon>fabids</taxon>
        <taxon>Oxalidales</taxon>
        <taxon>Cephalotaceae</taxon>
        <taxon>Cephalotus</taxon>
    </lineage>
</organism>
<feature type="region of interest" description="Disordered" evidence="6">
    <location>
        <begin position="76"/>
        <end position="150"/>
    </location>
</feature>
<evidence type="ECO:0000256" key="2">
    <source>
        <dbReference type="ARBA" id="ARBA00006914"/>
    </source>
</evidence>
<proteinExistence type="inferred from homology"/>
<dbReference type="InParanoid" id="A0A1Q3C8U7"/>
<evidence type="ECO:0000256" key="3">
    <source>
        <dbReference type="ARBA" id="ARBA00022490"/>
    </source>
</evidence>
<comment type="caution">
    <text evidence="8">The sequence shown here is derived from an EMBL/GenBank/DDBJ whole genome shotgun (WGS) entry which is preliminary data.</text>
</comment>
<dbReference type="InterPro" id="IPR041569">
    <property type="entry name" value="AAA_lid_3"/>
</dbReference>
<feature type="domain" description="AAA+ ATPase" evidence="7">
    <location>
        <begin position="255"/>
        <end position="408"/>
    </location>
</feature>
<dbReference type="SUPFAM" id="SSF52540">
    <property type="entry name" value="P-loop containing nucleoside triphosphate hydrolases"/>
    <property type="match status" value="2"/>
</dbReference>
<comment type="similarity">
    <text evidence="2">Belongs to the AAA ATPase family.</text>
</comment>
<sequence>MGKKGGGRLLLKRLEGCKHNKYATIEEKVDCLRDIYPDYARLKLQPLTAKVRQVLQQQQEKYPYFRFNNYQAEEEENQFDNRIHSGSNNSKRKIDDDDDGSEERLRRIEDGYNIKRRRINNPASSSEKSSKHDDDDEDEEEDGAVSTSEDQFDLTKVMLRANYARKSKQLPQLEKNIEVEDDKKAVKIDMVNGGGRGGCGGGGGVGGGVEVRGKEEEGPRFRDLGGMGNVLEELKMEVIVPLYHPQLPRWLGVRPMAGILLHGPPGCGKTKLAHAIANETGVPFYKISATEVVSGVSGASEENIRELFSKAYRTAPSIVFIDEIDAIASKRENLQREMERRIVTQLMTCMDESHRLAQPSIENSNLENTDHRPGYVLVIGATNRPDAVDPALRRPGRFDREILLSVPDENARIEILSVLTRNLRVEGSFDLVKIARSTPGFVGADLAALANKAGYLAMKRIIDQRKAELSRQSTDEEHTEDWWRQPWLPEEMVKLSIIMADFEEAAKMVQPSSRREGFTAIPNVKWEDVGGLDCLRKEFDRYIVRCIKYPEDYQDFGVDLETGFLLYGPPGCGKTLIAKAVANEAGANFIHIKGPELLNKYVGESELAVRTLFSRARTCSPCILFFDEVDALTTKRGKEGGWVVERLLNQLLIELDGADQRRGVFVIGATNRPEVMDRAVLRPGRFGKLLYVPLPSPDERGLILQALARKKPVDVSVDLRAIGRMEACKNLSGADLSALMNEAAMAALEEKLTCSESCSDLTPWTIKTSHFERAVGKISPSVSDKQIQYYRILSESFQAA</sequence>
<evidence type="ECO:0000256" key="5">
    <source>
        <dbReference type="ARBA" id="ARBA00022840"/>
    </source>
</evidence>
<dbReference type="AlphaFoldDB" id="A0A1Q3C8U7"/>
<dbReference type="InterPro" id="IPR003960">
    <property type="entry name" value="ATPase_AAA_CS"/>
</dbReference>
<evidence type="ECO:0000256" key="6">
    <source>
        <dbReference type="SAM" id="MobiDB-lite"/>
    </source>
</evidence>
<dbReference type="SMART" id="SM00382">
    <property type="entry name" value="AAA"/>
    <property type="match status" value="2"/>
</dbReference>